<dbReference type="Proteomes" id="UP000626109">
    <property type="component" value="Unassembled WGS sequence"/>
</dbReference>
<evidence type="ECO:0000313" key="2">
    <source>
        <dbReference type="EMBL" id="CAE8733104.1"/>
    </source>
</evidence>
<feature type="compositionally biased region" description="Acidic residues" evidence="1">
    <location>
        <begin position="143"/>
        <end position="155"/>
    </location>
</feature>
<reference evidence="2" key="1">
    <citation type="submission" date="2021-02" db="EMBL/GenBank/DDBJ databases">
        <authorList>
            <person name="Dougan E. K."/>
            <person name="Rhodes N."/>
            <person name="Thang M."/>
            <person name="Chan C."/>
        </authorList>
    </citation>
    <scope>NUCLEOTIDE SEQUENCE</scope>
</reference>
<gene>
    <name evidence="2" type="ORF">PGLA2088_LOCUS46684</name>
</gene>
<accession>A0A813LJX6</accession>
<feature type="non-terminal residue" evidence="2">
    <location>
        <position position="1"/>
    </location>
</feature>
<evidence type="ECO:0000256" key="1">
    <source>
        <dbReference type="SAM" id="MobiDB-lite"/>
    </source>
</evidence>
<name>A0A813LJX6_POLGL</name>
<feature type="region of interest" description="Disordered" evidence="1">
    <location>
        <begin position="143"/>
        <end position="171"/>
    </location>
</feature>
<protein>
    <submittedName>
        <fullName evidence="2">Uncharacterized protein</fullName>
    </submittedName>
</protein>
<comment type="caution">
    <text evidence="2">The sequence shown here is derived from an EMBL/GenBank/DDBJ whole genome shotgun (WGS) entry which is preliminary data.</text>
</comment>
<evidence type="ECO:0000313" key="3">
    <source>
        <dbReference type="Proteomes" id="UP000626109"/>
    </source>
</evidence>
<dbReference type="EMBL" id="CAJNNW010036284">
    <property type="protein sequence ID" value="CAE8733104.1"/>
    <property type="molecule type" value="Genomic_DNA"/>
</dbReference>
<proteinExistence type="predicted"/>
<sequence length="268" mass="29829">FWLSLVGSFDLYLKAMEVIISIRSHLGGCMNMMLSLESLALQVQLLDNTATLLMACAKDSPPSVTGDMRAAIRAVTKVKRQVFEADRQEAKAGKRSLKRMMSVISGVVPVHGVDDGFDPDILDAKDILLRCDLKGNDPFFNEDWEEEEDEEEEEESLAKEAQAGPSPSPAREIRAEGLKTIKDRGRLFWTQMRRRAVQLSSSFTKADNIINSNQSLHELDLYYKANSVQDVSADVFIKAIKVQDSSADVFSKADKVQDFSADADVFSI</sequence>
<organism evidence="2 3">
    <name type="scientific">Polarella glacialis</name>
    <name type="common">Dinoflagellate</name>
    <dbReference type="NCBI Taxonomy" id="89957"/>
    <lineage>
        <taxon>Eukaryota</taxon>
        <taxon>Sar</taxon>
        <taxon>Alveolata</taxon>
        <taxon>Dinophyceae</taxon>
        <taxon>Suessiales</taxon>
        <taxon>Suessiaceae</taxon>
        <taxon>Polarella</taxon>
    </lineage>
</organism>
<dbReference type="AlphaFoldDB" id="A0A813LJX6"/>